<sequence length="809" mass="91912">MIVVVKDNGLRKLEFDPQRLINKLDSFKEGLDVHPDTFEAYKKGVIKQIQGRQEIDFRDINDVVIQNAIDRIMDFKDGEMMDFDKLGNTQFEFVAARALLNSLYKRASKNRSYDVDSKYGDYFGLLSSLGEQGLIEPEIFVKYTKEEIQELGKYIKPERDLLLTYAGLYNMSERYLIRAKDKGRSVFELPQERYMTIAISLLREETQDRLQHVKELYDVLSKQEVTMATPTFANAGRPDAQFSSCFILTTEDSLQGIYDDNTDAARLSKAGGGIGIYVGKIRAAGSDIRGNVGAAGGIVGWLKQLNNTAVSVDQLGVRSGAIAAYLDVWHYDIEDFLELRLNTGDLSKRAHELFLGASIPDLFMQQVEKRGDWYLFDPHEVKKVLGFSLEDFYDKEKWDGKSPLDPDRHAFSYHYFKAVDNNDLHLKKRLPAIEIMKKIMRSQLETGLPYMFYRDTANRDNPNNHAGMVYCSNLCSEIVQNQSPTIMTKETINELGEIIVHKQSGDFVTCNLSSIVLNNVLKDFTLSVEGPQTSDDVKAFEKLRQVLRIQVRATDAVITVNNLPVLQAQYTNNRYRAIGIGEQGIAAVLAKQGIHFDSVEATKLIARLEERIMLNIIEASADLAQEKGSYPLFEGSQWNTGEWLNHRGVCQDRIEDAYRAEVYYKAKKGMRNGYLRAVAPTGSTSLLAGSTAAADTVYDTIFFDGKKDSRTPVIAPELSLETWFYYKPTMLMEFEGERDLGHMWAILHNAERQKWVDQSTSFNLYILDDIKVKNLLRLHMEVWSRGIKSSYYTRSHDASRVDDCVACSA</sequence>
<dbReference type="InterPro" id="IPR005144">
    <property type="entry name" value="ATP-cone_dom"/>
</dbReference>
<evidence type="ECO:0000256" key="5">
    <source>
        <dbReference type="ARBA" id="ARBA00022840"/>
    </source>
</evidence>
<dbReference type="Gene3D" id="3.20.70.20">
    <property type="match status" value="1"/>
</dbReference>
<keyword evidence="5 8" id="KW-0067">ATP-binding</keyword>
<accession>A0AAE9T811</accession>
<dbReference type="SUPFAM" id="SSF48168">
    <property type="entry name" value="R1 subunit of ribonucleotide reductase, N-terminal domain"/>
    <property type="match status" value="1"/>
</dbReference>
<dbReference type="Proteomes" id="UP001232159">
    <property type="component" value="Segment"/>
</dbReference>
<dbReference type="InterPro" id="IPR008926">
    <property type="entry name" value="RNR_R1-su_N"/>
</dbReference>
<evidence type="ECO:0000256" key="2">
    <source>
        <dbReference type="ARBA" id="ARBA00012274"/>
    </source>
</evidence>
<feature type="domain" description="ATP-cone" evidence="10">
    <location>
        <begin position="2"/>
        <end position="109"/>
    </location>
</feature>
<dbReference type="Pfam" id="PF00317">
    <property type="entry name" value="Ribonuc_red_lgN"/>
    <property type="match status" value="1"/>
</dbReference>
<dbReference type="Pfam" id="PF02867">
    <property type="entry name" value="Ribonuc_red_lgC"/>
    <property type="match status" value="1"/>
</dbReference>
<dbReference type="GO" id="GO:0004748">
    <property type="term" value="F:ribonucleoside-diphosphate reductase activity, thioredoxin disulfide as acceptor"/>
    <property type="evidence" value="ECO:0007669"/>
    <property type="project" value="UniProtKB-EC"/>
</dbReference>
<evidence type="ECO:0000256" key="4">
    <source>
        <dbReference type="ARBA" id="ARBA00022741"/>
    </source>
</evidence>
<evidence type="ECO:0000256" key="1">
    <source>
        <dbReference type="ARBA" id="ARBA00010406"/>
    </source>
</evidence>
<name>A0AAE9T811_9CAUD</name>
<dbReference type="InterPro" id="IPR000788">
    <property type="entry name" value="RNR_lg_C"/>
</dbReference>
<dbReference type="PANTHER" id="PTHR11573">
    <property type="entry name" value="RIBONUCLEOSIDE-DIPHOSPHATE REDUCTASE LARGE CHAIN"/>
    <property type="match status" value="1"/>
</dbReference>
<keyword evidence="12" id="KW-1185">Reference proteome</keyword>
<dbReference type="PANTHER" id="PTHR11573:SF6">
    <property type="entry name" value="RIBONUCLEOSIDE-DIPHOSPHATE REDUCTASE LARGE SUBUNIT"/>
    <property type="match status" value="1"/>
</dbReference>
<evidence type="ECO:0000259" key="10">
    <source>
        <dbReference type="PROSITE" id="PS51161"/>
    </source>
</evidence>
<evidence type="ECO:0000313" key="12">
    <source>
        <dbReference type="Proteomes" id="UP001232159"/>
    </source>
</evidence>
<dbReference type="PROSITE" id="PS51161">
    <property type="entry name" value="ATP_CONE"/>
    <property type="match status" value="1"/>
</dbReference>
<reference evidence="11" key="1">
    <citation type="submission" date="2022-09" db="EMBL/GenBank/DDBJ databases">
        <authorList>
            <person name="Murray E."/>
            <person name="Buttimer C."/>
            <person name="Hill C."/>
        </authorList>
    </citation>
    <scope>NUCLEOTIDE SEQUENCE</scope>
</reference>
<dbReference type="GO" id="GO:0005524">
    <property type="term" value="F:ATP binding"/>
    <property type="evidence" value="ECO:0007669"/>
    <property type="project" value="UniProtKB-UniRule"/>
</dbReference>
<comment type="similarity">
    <text evidence="1 9">Belongs to the ribonucleoside diphosphate reductase large chain family.</text>
</comment>
<dbReference type="EMBL" id="OP534061">
    <property type="protein sequence ID" value="UYE92439.1"/>
    <property type="molecule type" value="Genomic_DNA"/>
</dbReference>
<dbReference type="CDD" id="cd01679">
    <property type="entry name" value="RNR_I"/>
    <property type="match status" value="1"/>
</dbReference>
<dbReference type="NCBIfam" id="TIGR02506">
    <property type="entry name" value="NrdE_NrdA"/>
    <property type="match status" value="1"/>
</dbReference>
<dbReference type="PRINTS" id="PR01183">
    <property type="entry name" value="RIBORDTASEM1"/>
</dbReference>
<evidence type="ECO:0000256" key="9">
    <source>
        <dbReference type="RuleBase" id="RU003410"/>
    </source>
</evidence>
<dbReference type="EC" id="1.17.4.1" evidence="2 9"/>
<evidence type="ECO:0000256" key="3">
    <source>
        <dbReference type="ARBA" id="ARBA00022533"/>
    </source>
</evidence>
<dbReference type="InterPro" id="IPR013346">
    <property type="entry name" value="NrdE_NrdA_C"/>
</dbReference>
<comment type="catalytic activity">
    <reaction evidence="9">
        <text>a 2'-deoxyribonucleoside 5'-diphosphate + [thioredoxin]-disulfide + H2O = a ribonucleoside 5'-diphosphate + [thioredoxin]-dithiol</text>
        <dbReference type="Rhea" id="RHEA:23252"/>
        <dbReference type="Rhea" id="RHEA-COMP:10698"/>
        <dbReference type="Rhea" id="RHEA-COMP:10700"/>
        <dbReference type="ChEBI" id="CHEBI:15377"/>
        <dbReference type="ChEBI" id="CHEBI:29950"/>
        <dbReference type="ChEBI" id="CHEBI:50058"/>
        <dbReference type="ChEBI" id="CHEBI:57930"/>
        <dbReference type="ChEBI" id="CHEBI:73316"/>
        <dbReference type="EC" id="1.17.4.1"/>
    </reaction>
</comment>
<dbReference type="InterPro" id="IPR039718">
    <property type="entry name" value="Rrm1"/>
</dbReference>
<dbReference type="InterPro" id="IPR013509">
    <property type="entry name" value="RNR_lsu_N"/>
</dbReference>
<evidence type="ECO:0000256" key="8">
    <source>
        <dbReference type="PROSITE-ProRule" id="PRU00492"/>
    </source>
</evidence>
<protein>
    <recommendedName>
        <fullName evidence="2 9">Ribonucleoside-diphosphate reductase</fullName>
        <ecNumber evidence="2 9">1.17.4.1</ecNumber>
    </recommendedName>
</protein>
<evidence type="ECO:0000313" key="11">
    <source>
        <dbReference type="EMBL" id="UYE92439.1"/>
    </source>
</evidence>
<proteinExistence type="inferred from homology"/>
<evidence type="ECO:0000256" key="6">
    <source>
        <dbReference type="ARBA" id="ARBA00023002"/>
    </source>
</evidence>
<gene>
    <name evidence="11" type="ORF">H1_19</name>
</gene>
<dbReference type="SUPFAM" id="SSF51998">
    <property type="entry name" value="PFL-like glycyl radical enzymes"/>
    <property type="match status" value="1"/>
</dbReference>
<organism evidence="11 12">
    <name type="scientific">Enterococcus phage H1</name>
    <dbReference type="NCBI Taxonomy" id="2982918"/>
    <lineage>
        <taxon>Viruses</taxon>
        <taxon>Duplodnaviria</taxon>
        <taxon>Heunggongvirae</taxon>
        <taxon>Uroviricota</taxon>
        <taxon>Caudoviricetes</taxon>
    </lineage>
</organism>
<keyword evidence="4 8" id="KW-0547">Nucleotide-binding</keyword>
<keyword evidence="3" id="KW-0021">Allosteric enzyme</keyword>
<dbReference type="GO" id="GO:0009263">
    <property type="term" value="P:deoxyribonucleotide biosynthetic process"/>
    <property type="evidence" value="ECO:0007669"/>
    <property type="project" value="UniProtKB-KW"/>
</dbReference>
<keyword evidence="6 9" id="KW-0560">Oxidoreductase</keyword>
<comment type="function">
    <text evidence="9">Provides the precursors necessary for DNA synthesis. Catalyzes the biosynthesis of deoxyribonucleotides from the corresponding ribonucleotides.</text>
</comment>
<evidence type="ECO:0000256" key="7">
    <source>
        <dbReference type="ARBA" id="ARBA00023116"/>
    </source>
</evidence>
<keyword evidence="7 9" id="KW-0215">Deoxyribonucleotide synthesis</keyword>